<dbReference type="AlphaFoldDB" id="A0A232EHG8"/>
<comment type="caution">
    <text evidence="1">The sequence shown here is derived from an EMBL/GenBank/DDBJ whole genome shotgun (WGS) entry which is preliminary data.</text>
</comment>
<dbReference type="Proteomes" id="UP000215335">
    <property type="component" value="Unassembled WGS sequence"/>
</dbReference>
<dbReference type="EMBL" id="NNAY01004517">
    <property type="protein sequence ID" value="OXU17784.1"/>
    <property type="molecule type" value="Genomic_DNA"/>
</dbReference>
<organism evidence="1 2">
    <name type="scientific">Trichomalopsis sarcophagae</name>
    <dbReference type="NCBI Taxonomy" id="543379"/>
    <lineage>
        <taxon>Eukaryota</taxon>
        <taxon>Metazoa</taxon>
        <taxon>Ecdysozoa</taxon>
        <taxon>Arthropoda</taxon>
        <taxon>Hexapoda</taxon>
        <taxon>Insecta</taxon>
        <taxon>Pterygota</taxon>
        <taxon>Neoptera</taxon>
        <taxon>Endopterygota</taxon>
        <taxon>Hymenoptera</taxon>
        <taxon>Apocrita</taxon>
        <taxon>Proctotrupomorpha</taxon>
        <taxon>Chalcidoidea</taxon>
        <taxon>Pteromalidae</taxon>
        <taxon>Pteromalinae</taxon>
        <taxon>Trichomalopsis</taxon>
    </lineage>
</organism>
<keyword evidence="2" id="KW-1185">Reference proteome</keyword>
<sequence length="354" mass="40009">MLPAVTFARGICRKCGTESDNGKWQKEKAIKLVNSARVVIPETGCGIPEIKLFEEYYACLDVAIIVYRFARGEKPIHDGSEYVHNLDNTVRHTLRIMYYDGSRHYQPILNLNHRCPNKCRSCLMQKPPCERDQTDRHVVCPHCNRIIFSQMCLSNHLKPGSFDKNHTVCASLKICTSCCKTIRTPSNDTNSHICDTVFCKLMQPIGHLSFIPPIPETRQQAATSGYPPECRNNDEQAIDRYTQNFKQEEGIKLDKRQLADELAGYGTDSIVYVSRGNGCEYYPSTRPFLGQLADELAGYGPDNICILGTYIKSFDSGRPKFYAYKYQTPGGRESCICKIKGIRLNASASEKISF</sequence>
<name>A0A232EHG8_9HYME</name>
<evidence type="ECO:0000313" key="2">
    <source>
        <dbReference type="Proteomes" id="UP000215335"/>
    </source>
</evidence>
<gene>
    <name evidence="1" type="ORF">TSAR_016850</name>
</gene>
<evidence type="ECO:0000313" key="1">
    <source>
        <dbReference type="EMBL" id="OXU17784.1"/>
    </source>
</evidence>
<proteinExistence type="predicted"/>
<protein>
    <submittedName>
        <fullName evidence="1">Uncharacterized protein</fullName>
    </submittedName>
</protein>
<reference evidence="1 2" key="1">
    <citation type="journal article" date="2017" name="Curr. Biol.">
        <title>The Evolution of Venom by Co-option of Single-Copy Genes.</title>
        <authorList>
            <person name="Martinson E.O."/>
            <person name="Mrinalini"/>
            <person name="Kelkar Y.D."/>
            <person name="Chang C.H."/>
            <person name="Werren J.H."/>
        </authorList>
    </citation>
    <scope>NUCLEOTIDE SEQUENCE [LARGE SCALE GENOMIC DNA]</scope>
    <source>
        <strain evidence="1 2">Alberta</strain>
        <tissue evidence="1">Whole body</tissue>
    </source>
</reference>
<accession>A0A232EHG8</accession>